<protein>
    <recommendedName>
        <fullName evidence="1">PatA-like N-terminal domain-containing protein</fullName>
    </recommendedName>
</protein>
<dbReference type="PANTHER" id="PTHR36304">
    <property type="entry name" value="DOMAIN GTPASE-ACTIVATING PROTEIN, PUTATIVE-RELATED-RELATED"/>
    <property type="match status" value="1"/>
</dbReference>
<evidence type="ECO:0000259" key="1">
    <source>
        <dbReference type="Pfam" id="PF14332"/>
    </source>
</evidence>
<dbReference type="InterPro" id="IPR025497">
    <property type="entry name" value="PatA-like_N"/>
</dbReference>
<dbReference type="PANTHER" id="PTHR36304:SF4">
    <property type="entry name" value="DUF4388 DOMAIN-CONTAINING PROTEIN"/>
    <property type="match status" value="1"/>
</dbReference>
<dbReference type="Proteomes" id="UP000236642">
    <property type="component" value="Unassembled WGS sequence"/>
</dbReference>
<sequence length="218" mass="23447">MATTGSLREIPLAALIETGCRSRASARLRLRQGEWEGEIYFSDGEIVHAVCGDLRGEPALWRLLGWTEGQFVLEDEVRSPERTLYRPWQDLLLEGMRRAARPPDAASATTSSPSEWIARLRSVEGVLGVVICGPDGVVMAAEVPEGKGEAEGAVAVYLAATAEALADLLPLGAFEHAVVSEPQRRLLVLQRSPFIIGLVLSPQASPALVLSEALARLA</sequence>
<proteinExistence type="predicted"/>
<reference evidence="3" key="1">
    <citation type="submission" date="2017-09" db="EMBL/GenBank/DDBJ databases">
        <title>Metaegenomics of thermophilic ammonia-oxidizing enrichment culture.</title>
        <authorList>
            <person name="Kato S."/>
            <person name="Suzuki K."/>
        </authorList>
    </citation>
    <scope>NUCLEOTIDE SEQUENCE [LARGE SCALE GENOMIC DNA]</scope>
</reference>
<gene>
    <name evidence="2" type="ORF">HRbin22_00770</name>
</gene>
<dbReference type="EMBL" id="BEHY01000011">
    <property type="protein sequence ID" value="GBD08530.1"/>
    <property type="molecule type" value="Genomic_DNA"/>
</dbReference>
<evidence type="ECO:0000313" key="3">
    <source>
        <dbReference type="Proteomes" id="UP000236642"/>
    </source>
</evidence>
<dbReference type="SUPFAM" id="SSF103196">
    <property type="entry name" value="Roadblock/LC7 domain"/>
    <property type="match status" value="1"/>
</dbReference>
<feature type="domain" description="PatA-like N-terminal" evidence="1">
    <location>
        <begin position="4"/>
        <end position="99"/>
    </location>
</feature>
<dbReference type="AlphaFoldDB" id="A0A2H5Y512"/>
<dbReference type="Pfam" id="PF14332">
    <property type="entry name" value="DUF4388"/>
    <property type="match status" value="1"/>
</dbReference>
<evidence type="ECO:0000313" key="2">
    <source>
        <dbReference type="EMBL" id="GBD08530.1"/>
    </source>
</evidence>
<name>A0A2H5Y512_9CHLR</name>
<dbReference type="Gene3D" id="3.30.450.30">
    <property type="entry name" value="Dynein light chain 2a, cytoplasmic"/>
    <property type="match status" value="1"/>
</dbReference>
<accession>A0A2H5Y512</accession>
<comment type="caution">
    <text evidence="2">The sequence shown here is derived from an EMBL/GenBank/DDBJ whole genome shotgun (WGS) entry which is preliminary data.</text>
</comment>
<organism evidence="2 3">
    <name type="scientific">Candidatus Thermoflexus japonica</name>
    <dbReference type="NCBI Taxonomy" id="2035417"/>
    <lineage>
        <taxon>Bacteria</taxon>
        <taxon>Bacillati</taxon>
        <taxon>Chloroflexota</taxon>
        <taxon>Thermoflexia</taxon>
        <taxon>Thermoflexales</taxon>
        <taxon>Thermoflexaceae</taxon>
        <taxon>Thermoflexus</taxon>
    </lineage>
</organism>